<evidence type="ECO:0000256" key="1">
    <source>
        <dbReference type="SAM" id="MobiDB-lite"/>
    </source>
</evidence>
<proteinExistence type="predicted"/>
<evidence type="ECO:0000313" key="2">
    <source>
        <dbReference type="EMBL" id="KAF2228274.1"/>
    </source>
</evidence>
<keyword evidence="3" id="KW-1185">Reference proteome</keyword>
<accession>A0A6A6GR94</accession>
<dbReference type="Proteomes" id="UP000799538">
    <property type="component" value="Unassembled WGS sequence"/>
</dbReference>
<reference evidence="3" key="1">
    <citation type="journal article" date="2020" name="Stud. Mycol.">
        <title>101 Dothideomycetes genomes: A test case for predicting lifestyles and emergence of pathogens.</title>
        <authorList>
            <person name="Haridas S."/>
            <person name="Albert R."/>
            <person name="Binder M."/>
            <person name="Bloem J."/>
            <person name="LaButti K."/>
            <person name="Salamov A."/>
            <person name="Andreopoulos B."/>
            <person name="Baker S."/>
            <person name="Barry K."/>
            <person name="Bills G."/>
            <person name="Bluhm B."/>
            <person name="Cannon C."/>
            <person name="Castanera R."/>
            <person name="Culley D."/>
            <person name="Daum C."/>
            <person name="Ezra D."/>
            <person name="Gonzalez J."/>
            <person name="Henrissat B."/>
            <person name="Kuo A."/>
            <person name="Liang C."/>
            <person name="Lipzen A."/>
            <person name="Lutzoni F."/>
            <person name="Magnuson J."/>
            <person name="Mondo S."/>
            <person name="Nolan M."/>
            <person name="Ohm R."/>
            <person name="Pangilinan J."/>
            <person name="Park H.-J."/>
            <person name="Ramirez L."/>
            <person name="Alfaro M."/>
            <person name="Sun H."/>
            <person name="Tritt A."/>
            <person name="Yoshinaga Y."/>
            <person name="Zwiers L.-H."/>
            <person name="Turgeon B."/>
            <person name="Goodwin S."/>
            <person name="Spatafora J."/>
            <person name="Crous P."/>
            <person name="Grigoriev I."/>
        </authorList>
    </citation>
    <scope>NUCLEOTIDE SEQUENCE [LARGE SCALE GENOMIC DNA]</scope>
    <source>
        <strain evidence="3">CECT 20119</strain>
    </source>
</reference>
<evidence type="ECO:0000313" key="3">
    <source>
        <dbReference type="Proteomes" id="UP000799538"/>
    </source>
</evidence>
<protein>
    <submittedName>
        <fullName evidence="2">Uncharacterized protein</fullName>
    </submittedName>
</protein>
<dbReference type="AlphaFoldDB" id="A0A6A6GR94"/>
<feature type="region of interest" description="Disordered" evidence="1">
    <location>
        <begin position="1"/>
        <end position="89"/>
    </location>
</feature>
<gene>
    <name evidence="2" type="ORF">BDZ85DRAFT_13863</name>
</gene>
<dbReference type="OrthoDB" id="10431250at2759"/>
<organism evidence="2 3">
    <name type="scientific">Elsinoe ampelina</name>
    <dbReference type="NCBI Taxonomy" id="302913"/>
    <lineage>
        <taxon>Eukaryota</taxon>
        <taxon>Fungi</taxon>
        <taxon>Dikarya</taxon>
        <taxon>Ascomycota</taxon>
        <taxon>Pezizomycotina</taxon>
        <taxon>Dothideomycetes</taxon>
        <taxon>Dothideomycetidae</taxon>
        <taxon>Myriangiales</taxon>
        <taxon>Elsinoaceae</taxon>
        <taxon>Elsinoe</taxon>
    </lineage>
</organism>
<feature type="compositionally biased region" description="Basic and acidic residues" evidence="1">
    <location>
        <begin position="24"/>
        <end position="51"/>
    </location>
</feature>
<name>A0A6A6GR94_9PEZI</name>
<feature type="compositionally biased region" description="Acidic residues" evidence="1">
    <location>
        <begin position="67"/>
        <end position="81"/>
    </location>
</feature>
<dbReference type="EMBL" id="ML992501">
    <property type="protein sequence ID" value="KAF2228274.1"/>
    <property type="molecule type" value="Genomic_DNA"/>
</dbReference>
<sequence>MAPRVDPHTRISTSPSPTPSPSGIRKEVAATKADDLKRKQQLEAELKKLQDEIDGSGDAGTTLPRDEDVEATDGNVEEEDQSGDHGEDAERWRNEATQWHDDYLEVVQENIRLRELPDYISVDDLHQEFESLYFHIRGWVVRTIENHDFDFRTKLLKWSSVRWFRAWQPGSLSGHTSDEFKNNALICLLGMTWVRFHLHAGPFGPSTKLPMSAYVQMAKRLEDKAYIAEYRPWLISTRKWLDKYYPDDISDMMQRRRDGIAEAFFDSIHHATNFKLDDELRRQLRRLADRAATLSDHLHASPATYELPPYEVWYDPKKSTVPRYSRETHEDMDRVNRPDDVYVACHALVWPGLSQHADERCQNVEDNVRRVKSRIRVTTMPLPDD</sequence>